<comment type="caution">
    <text evidence="3">The sequence shown here is derived from an EMBL/GenBank/DDBJ whole genome shotgun (WGS) entry which is preliminary data.</text>
</comment>
<evidence type="ECO:0000313" key="3">
    <source>
        <dbReference type="EMBL" id="KAJ7371096.1"/>
    </source>
</evidence>
<accession>A0A9X0CPX5</accession>
<feature type="compositionally biased region" description="Polar residues" evidence="1">
    <location>
        <begin position="200"/>
        <end position="211"/>
    </location>
</feature>
<dbReference type="EMBL" id="MU826851">
    <property type="protein sequence ID" value="KAJ7371096.1"/>
    <property type="molecule type" value="Genomic_DNA"/>
</dbReference>
<evidence type="ECO:0000256" key="1">
    <source>
        <dbReference type="SAM" id="MobiDB-lite"/>
    </source>
</evidence>
<keyword evidence="2" id="KW-1133">Transmembrane helix</keyword>
<name>A0A9X0CPX5_9CNID</name>
<keyword evidence="4" id="KW-1185">Reference proteome</keyword>
<protein>
    <submittedName>
        <fullName evidence="3">Uncharacterized protein</fullName>
    </submittedName>
</protein>
<feature type="region of interest" description="Disordered" evidence="1">
    <location>
        <begin position="181"/>
        <end position="211"/>
    </location>
</feature>
<proteinExistence type="predicted"/>
<sequence>MNIPSFVGPLASALLFLLTVFGFCFYYCYFKPMRQRKKDAECKDSTGSPSFTSRSCPKRAMKKYDEESCYDYSSGFSPYSAGFCFHGGFPISNSTASYYEQNWQRPRKYQGPAVVKVTRTGNGQQCLKPKTCGEPRVDMIKDLRCHGKAGLARQLSTDSHASSRNSCHLQVIQECEEEMEENEEISEISSKKLGEGCSDGDNSTCNNTVTT</sequence>
<evidence type="ECO:0000313" key="4">
    <source>
        <dbReference type="Proteomes" id="UP001163046"/>
    </source>
</evidence>
<keyword evidence="2" id="KW-0812">Transmembrane</keyword>
<gene>
    <name evidence="3" type="ORF">OS493_027784</name>
</gene>
<dbReference type="AlphaFoldDB" id="A0A9X0CPX5"/>
<organism evidence="3 4">
    <name type="scientific">Desmophyllum pertusum</name>
    <dbReference type="NCBI Taxonomy" id="174260"/>
    <lineage>
        <taxon>Eukaryota</taxon>
        <taxon>Metazoa</taxon>
        <taxon>Cnidaria</taxon>
        <taxon>Anthozoa</taxon>
        <taxon>Hexacorallia</taxon>
        <taxon>Scleractinia</taxon>
        <taxon>Caryophylliina</taxon>
        <taxon>Caryophylliidae</taxon>
        <taxon>Desmophyllum</taxon>
    </lineage>
</organism>
<dbReference type="Proteomes" id="UP001163046">
    <property type="component" value="Unassembled WGS sequence"/>
</dbReference>
<evidence type="ECO:0000256" key="2">
    <source>
        <dbReference type="SAM" id="Phobius"/>
    </source>
</evidence>
<feature type="transmembrane region" description="Helical" evidence="2">
    <location>
        <begin position="6"/>
        <end position="29"/>
    </location>
</feature>
<keyword evidence="2" id="KW-0472">Membrane</keyword>
<reference evidence="3" key="1">
    <citation type="submission" date="2023-01" db="EMBL/GenBank/DDBJ databases">
        <title>Genome assembly of the deep-sea coral Lophelia pertusa.</title>
        <authorList>
            <person name="Herrera S."/>
            <person name="Cordes E."/>
        </authorList>
    </citation>
    <scope>NUCLEOTIDE SEQUENCE</scope>
    <source>
        <strain evidence="3">USNM1676648</strain>
        <tissue evidence="3">Polyp</tissue>
    </source>
</reference>